<evidence type="ECO:0000313" key="1">
    <source>
        <dbReference type="EMBL" id="SEC02372.1"/>
    </source>
</evidence>
<reference evidence="1 2" key="1">
    <citation type="submission" date="2016-10" db="EMBL/GenBank/DDBJ databases">
        <authorList>
            <person name="de Groot N.N."/>
        </authorList>
    </citation>
    <scope>NUCLEOTIDE SEQUENCE [LARGE SCALE GENOMIC DNA]</scope>
    <source>
        <strain evidence="1 2">GAS522</strain>
    </source>
</reference>
<dbReference type="AlphaFoldDB" id="A0A1H4P617"/>
<dbReference type="InterPro" id="IPR046154">
    <property type="entry name" value="DUF6156"/>
</dbReference>
<dbReference type="Pfam" id="PF19653">
    <property type="entry name" value="DUF6156"/>
    <property type="match status" value="1"/>
</dbReference>
<gene>
    <name evidence="1" type="ORF">SAMN05444171_0475</name>
</gene>
<dbReference type="OrthoDB" id="8252481at2"/>
<protein>
    <submittedName>
        <fullName evidence="1">Uncharacterized protein</fullName>
    </submittedName>
</protein>
<proteinExistence type="predicted"/>
<dbReference type="Proteomes" id="UP000183208">
    <property type="component" value="Unassembled WGS sequence"/>
</dbReference>
<sequence length="128" mass="14686">MKTLILLCVVLAAGLAGWIAWQRTPRKHDPVEYFSGWGGYGLPIRLTGRITKDEADAIAARGNAYLIGYFDGDNRLVRNVKMLRGEVFFEHVYDYYPNGRLRRVKATNPEGVETVREYRPSDRAGFFW</sequence>
<name>A0A1H4P617_9BRAD</name>
<evidence type="ECO:0000313" key="2">
    <source>
        <dbReference type="Proteomes" id="UP000183208"/>
    </source>
</evidence>
<dbReference type="EMBL" id="FNTI01000001">
    <property type="protein sequence ID" value="SEC02372.1"/>
    <property type="molecule type" value="Genomic_DNA"/>
</dbReference>
<organism evidence="1 2">
    <name type="scientific">Bradyrhizobium lablabi</name>
    <dbReference type="NCBI Taxonomy" id="722472"/>
    <lineage>
        <taxon>Bacteria</taxon>
        <taxon>Pseudomonadati</taxon>
        <taxon>Pseudomonadota</taxon>
        <taxon>Alphaproteobacteria</taxon>
        <taxon>Hyphomicrobiales</taxon>
        <taxon>Nitrobacteraceae</taxon>
        <taxon>Bradyrhizobium</taxon>
    </lineage>
</organism>
<accession>A0A1H4P617</accession>
<dbReference type="RefSeq" id="WP_074815059.1">
    <property type="nucleotide sequence ID" value="NZ_FNTI01000001.1"/>
</dbReference>